<evidence type="ECO:0000313" key="1">
    <source>
        <dbReference type="EMBL" id="SVE34348.1"/>
    </source>
</evidence>
<sequence length="138" mass="16213">SYCQLHPPNTAKDSTKNPEFSKEMMEEFLCEYCEMKVQNAKDRNEKKEKHFSNFTKKKGKEEKFSLKSLSLSTGIKSLEYIACLHFWEDTGDGPLIKVWWMNKNNKDQGFSVLSQGTQNFLRKVSDEALRNDMKRRMT</sequence>
<accession>A0A383CRW7</accession>
<gene>
    <name evidence="1" type="ORF">METZ01_LOCUS487202</name>
</gene>
<dbReference type="AlphaFoldDB" id="A0A383CRW7"/>
<protein>
    <submittedName>
        <fullName evidence="1">Uncharacterized protein</fullName>
    </submittedName>
</protein>
<reference evidence="1" key="1">
    <citation type="submission" date="2018-05" db="EMBL/GenBank/DDBJ databases">
        <authorList>
            <person name="Lanie J.A."/>
            <person name="Ng W.-L."/>
            <person name="Kazmierczak K.M."/>
            <person name="Andrzejewski T.M."/>
            <person name="Davidsen T.M."/>
            <person name="Wayne K.J."/>
            <person name="Tettelin H."/>
            <person name="Glass J.I."/>
            <person name="Rusch D."/>
            <person name="Podicherti R."/>
            <person name="Tsui H.-C.T."/>
            <person name="Winkler M.E."/>
        </authorList>
    </citation>
    <scope>NUCLEOTIDE SEQUENCE</scope>
</reference>
<dbReference type="EMBL" id="UINC01210736">
    <property type="protein sequence ID" value="SVE34348.1"/>
    <property type="molecule type" value="Genomic_DNA"/>
</dbReference>
<organism evidence="1">
    <name type="scientific">marine metagenome</name>
    <dbReference type="NCBI Taxonomy" id="408172"/>
    <lineage>
        <taxon>unclassified sequences</taxon>
        <taxon>metagenomes</taxon>
        <taxon>ecological metagenomes</taxon>
    </lineage>
</organism>
<feature type="non-terminal residue" evidence="1">
    <location>
        <position position="1"/>
    </location>
</feature>
<proteinExistence type="predicted"/>
<name>A0A383CRW7_9ZZZZ</name>